<gene>
    <name evidence="1" type="ORF">CCH01_25440</name>
</gene>
<dbReference type="EMBL" id="LT799839">
    <property type="protein sequence ID" value="SLK22820.1"/>
    <property type="molecule type" value="Genomic_DNA"/>
</dbReference>
<dbReference type="OrthoDB" id="1954979at2"/>
<proteinExistence type="predicted"/>
<dbReference type="STRING" id="1351755.CCH01_25440"/>
<dbReference type="InterPro" id="IPR017016">
    <property type="entry name" value="UCP033595"/>
</dbReference>
<keyword evidence="2" id="KW-1185">Reference proteome</keyword>
<name>A0A1U6JR80_9CLOT</name>
<evidence type="ECO:0000313" key="1">
    <source>
        <dbReference type="EMBL" id="SLK22820.1"/>
    </source>
</evidence>
<dbReference type="RefSeq" id="WP_079481699.1">
    <property type="nucleotide sequence ID" value="NZ_CBML010000001.1"/>
</dbReference>
<dbReference type="AlphaFoldDB" id="A0A1U6JR80"/>
<sequence length="109" mass="12743">MNIVDSLLSVRTEDNREHKYFYRLFSSSFRGNQAFGIEVERQVVEDGQVINIERDDISLISNDKQKVSKLLDLLYKNQVSPIHLVDVLGEYVDEYVYDFDRVLELQGVI</sequence>
<accession>A0A1U6JR80</accession>
<dbReference type="Proteomes" id="UP000190476">
    <property type="component" value="Chromosome I"/>
</dbReference>
<dbReference type="PIRSF" id="PIRSF033595">
    <property type="entry name" value="UCP033595"/>
    <property type="match status" value="1"/>
</dbReference>
<dbReference type="Pfam" id="PF20124">
    <property type="entry name" value="DUF6514"/>
    <property type="match status" value="1"/>
</dbReference>
<protein>
    <submittedName>
        <fullName evidence="1">Uncharacterized protein</fullName>
    </submittedName>
</protein>
<organism evidence="1 2">
    <name type="scientific">Clostridium chauvoei JF4335</name>
    <dbReference type="NCBI Taxonomy" id="1351755"/>
    <lineage>
        <taxon>Bacteria</taxon>
        <taxon>Bacillati</taxon>
        <taxon>Bacillota</taxon>
        <taxon>Clostridia</taxon>
        <taxon>Eubacteriales</taxon>
        <taxon>Clostridiaceae</taxon>
        <taxon>Clostridium</taxon>
    </lineage>
</organism>
<reference evidence="2" key="1">
    <citation type="submission" date="2017-03" db="EMBL/GenBank/DDBJ databases">
        <authorList>
            <person name="Falquet L."/>
            <person name="Falquet L."/>
        </authorList>
    </citation>
    <scope>NUCLEOTIDE SEQUENCE [LARGE SCALE GENOMIC DNA]</scope>
</reference>
<dbReference type="GeneID" id="66300604"/>
<evidence type="ECO:0000313" key="2">
    <source>
        <dbReference type="Proteomes" id="UP000190476"/>
    </source>
</evidence>